<organism evidence="2 3">
    <name type="scientific">Microbacterium mitrae</name>
    <dbReference type="NCBI Taxonomy" id="664640"/>
    <lineage>
        <taxon>Bacteria</taxon>
        <taxon>Bacillati</taxon>
        <taxon>Actinomycetota</taxon>
        <taxon>Actinomycetes</taxon>
        <taxon>Micrococcales</taxon>
        <taxon>Microbacteriaceae</taxon>
        <taxon>Microbacterium</taxon>
    </lineage>
</organism>
<feature type="transmembrane region" description="Helical" evidence="1">
    <location>
        <begin position="87"/>
        <end position="112"/>
    </location>
</feature>
<keyword evidence="1" id="KW-0812">Transmembrane</keyword>
<comment type="caution">
    <text evidence="2">The sequence shown here is derived from an EMBL/GenBank/DDBJ whole genome shotgun (WGS) entry which is preliminary data.</text>
</comment>
<dbReference type="Proteomes" id="UP000321196">
    <property type="component" value="Unassembled WGS sequence"/>
</dbReference>
<keyword evidence="1" id="KW-1133">Transmembrane helix</keyword>
<protein>
    <recommendedName>
        <fullName evidence="4">DUF998 domain-containing protein</fullName>
    </recommendedName>
</protein>
<dbReference type="OrthoDB" id="5019680at2"/>
<evidence type="ECO:0000313" key="2">
    <source>
        <dbReference type="EMBL" id="TXK06572.1"/>
    </source>
</evidence>
<accession>A0A5C8HTN5</accession>
<evidence type="ECO:0000256" key="1">
    <source>
        <dbReference type="SAM" id="Phobius"/>
    </source>
</evidence>
<feature type="transmembrane region" description="Helical" evidence="1">
    <location>
        <begin position="272"/>
        <end position="294"/>
    </location>
</feature>
<evidence type="ECO:0000313" key="3">
    <source>
        <dbReference type="Proteomes" id="UP000321196"/>
    </source>
</evidence>
<dbReference type="RefSeq" id="WP_147825377.1">
    <property type="nucleotide sequence ID" value="NZ_BAAARG010000001.1"/>
</dbReference>
<sequence>MRASTKSRMSAVALGVAGASVGLLPWWITGARLPLQNLWGTDSLDMPFALVPFSQYYVHAVAAMFIVGGGLAGLIAAFAPAIRARRWWVVLGGSAVQLIAVLQSSVVTLLGLRGDTESQLYFGVILLMLVLSLLAAFATCALCSVASGAELARTGWASPAWLIGVAMFAIFLGVWLMQWPMVLAPNGDHYAFGIVVSWLSPILVGLAIVAVGVHTIGRIAAAIAALLLLWIVPAALTATGAVLGSRVMLNDWRSAPEYALMVFREALFMVDFSLRAVIIAAVVAVIGLALRYVLRGRAGR</sequence>
<dbReference type="AlphaFoldDB" id="A0A5C8HTN5"/>
<gene>
    <name evidence="2" type="ORF">FVP60_06410</name>
</gene>
<dbReference type="EMBL" id="VRSW01000001">
    <property type="protein sequence ID" value="TXK06572.1"/>
    <property type="molecule type" value="Genomic_DNA"/>
</dbReference>
<feature type="transmembrane region" description="Helical" evidence="1">
    <location>
        <begin position="54"/>
        <end position="75"/>
    </location>
</feature>
<proteinExistence type="predicted"/>
<evidence type="ECO:0008006" key="4">
    <source>
        <dbReference type="Google" id="ProtNLM"/>
    </source>
</evidence>
<feature type="transmembrane region" description="Helical" evidence="1">
    <location>
        <begin position="124"/>
        <end position="148"/>
    </location>
</feature>
<reference evidence="2 3" key="1">
    <citation type="submission" date="2019-08" db="EMBL/GenBank/DDBJ databases">
        <authorList>
            <person name="Dong K."/>
        </authorList>
    </citation>
    <scope>NUCLEOTIDE SEQUENCE [LARGE SCALE GENOMIC DNA]</scope>
    <source>
        <strain evidence="2 3">M4-8</strain>
    </source>
</reference>
<feature type="transmembrane region" description="Helical" evidence="1">
    <location>
        <begin position="220"/>
        <end position="243"/>
    </location>
</feature>
<feature type="transmembrane region" description="Helical" evidence="1">
    <location>
        <begin position="160"/>
        <end position="178"/>
    </location>
</feature>
<keyword evidence="1" id="KW-0472">Membrane</keyword>
<feature type="transmembrane region" description="Helical" evidence="1">
    <location>
        <begin position="190"/>
        <end position="213"/>
    </location>
</feature>
<name>A0A5C8HTN5_9MICO</name>
<keyword evidence="3" id="KW-1185">Reference proteome</keyword>